<evidence type="ECO:0000313" key="1">
    <source>
        <dbReference type="EMBL" id="WCE45499.1"/>
    </source>
</evidence>
<evidence type="ECO:0000313" key="2">
    <source>
        <dbReference type="Proteomes" id="UP001211044"/>
    </source>
</evidence>
<accession>A0AB38XMS9</accession>
<dbReference type="KEGG" id="wne:PIG85_07515"/>
<dbReference type="EMBL" id="CP116394">
    <property type="protein sequence ID" value="WCE45499.1"/>
    <property type="molecule type" value="Genomic_DNA"/>
</dbReference>
<organism evidence="1 2">
    <name type="scientific">Winkia neuii subsp. anitrata</name>
    <dbReference type="NCBI Taxonomy" id="29318"/>
    <lineage>
        <taxon>Bacteria</taxon>
        <taxon>Bacillati</taxon>
        <taxon>Actinomycetota</taxon>
        <taxon>Actinomycetes</taxon>
        <taxon>Actinomycetales</taxon>
        <taxon>Actinomycetaceae</taxon>
        <taxon>Winkia</taxon>
    </lineage>
</organism>
<name>A0AB38XMS9_9ACTO</name>
<dbReference type="NCBIfam" id="NF040618">
    <property type="entry name" value="PPA1309_fam"/>
    <property type="match status" value="1"/>
</dbReference>
<dbReference type="AlphaFoldDB" id="A0AB38XMS9"/>
<reference evidence="1" key="1">
    <citation type="submission" date="2023-01" db="EMBL/GenBank/DDBJ databases">
        <title>Comparative Genomic Analysis of the Clinically-Derived Winkia Strain NY0527 Provides Evidence into the Taxonomic Reassignment of Winkia neuii and Characterizes Their Virulence Traits.</title>
        <authorList>
            <person name="Cai X."/>
            <person name="Peng Y."/>
            <person name="Li M."/>
            <person name="Qiu Y."/>
            <person name="Wang Y."/>
            <person name="Xu L."/>
            <person name="Hou Q."/>
        </authorList>
    </citation>
    <scope>NUCLEOTIDE SEQUENCE</scope>
    <source>
        <strain evidence="1">NY0527</strain>
    </source>
</reference>
<dbReference type="Proteomes" id="UP001211044">
    <property type="component" value="Chromosome"/>
</dbReference>
<sequence length="179" mass="19426">MDIAPEALAAAIYDIERELAGLGWNQAPSLFALVPTRFVLEQGEALDEESKQKLTMLLESSPDNLTAVLQENVSEDIGDMLARIEWPPMVEGAAVAMERIIVPPQVEAEAPEDPQERTEFLMSHPDRDEVRMVAGALRSGASFTAVRTRSHDSEDQVVASSGLVPDLEKALLATFAPSA</sequence>
<protein>
    <submittedName>
        <fullName evidence="1">PPA1309 family protein</fullName>
    </submittedName>
</protein>
<gene>
    <name evidence="1" type="ORF">PIG85_07515</name>
</gene>
<dbReference type="InterPro" id="IPR047681">
    <property type="entry name" value="PPA1309-like"/>
</dbReference>
<dbReference type="RefSeq" id="WP_101485927.1">
    <property type="nucleotide sequence ID" value="NZ_CP116394.1"/>
</dbReference>
<proteinExistence type="predicted"/>